<keyword evidence="2" id="KW-0472">Membrane</keyword>
<evidence type="ECO:0000313" key="3">
    <source>
        <dbReference type="EMBL" id="KAJ7641836.1"/>
    </source>
</evidence>
<evidence type="ECO:0000256" key="1">
    <source>
        <dbReference type="SAM" id="MobiDB-lite"/>
    </source>
</evidence>
<keyword evidence="2" id="KW-1133">Transmembrane helix</keyword>
<evidence type="ECO:0000256" key="2">
    <source>
        <dbReference type="SAM" id="Phobius"/>
    </source>
</evidence>
<dbReference type="AlphaFoldDB" id="A0AAD7FT91"/>
<comment type="caution">
    <text evidence="3">The sequence shown here is derived from an EMBL/GenBank/DDBJ whole genome shotgun (WGS) entry which is preliminary data.</text>
</comment>
<gene>
    <name evidence="3" type="ORF">FB45DRAFT_737774</name>
</gene>
<dbReference type="EMBL" id="JARKIF010000004">
    <property type="protein sequence ID" value="KAJ7641836.1"/>
    <property type="molecule type" value="Genomic_DNA"/>
</dbReference>
<keyword evidence="4" id="KW-1185">Reference proteome</keyword>
<feature type="region of interest" description="Disordered" evidence="1">
    <location>
        <begin position="562"/>
        <end position="586"/>
    </location>
</feature>
<feature type="region of interest" description="Disordered" evidence="1">
    <location>
        <begin position="431"/>
        <end position="547"/>
    </location>
</feature>
<feature type="transmembrane region" description="Helical" evidence="2">
    <location>
        <begin position="185"/>
        <end position="205"/>
    </location>
</feature>
<keyword evidence="2" id="KW-0812">Transmembrane</keyword>
<organism evidence="3 4">
    <name type="scientific">Roridomyces roridus</name>
    <dbReference type="NCBI Taxonomy" id="1738132"/>
    <lineage>
        <taxon>Eukaryota</taxon>
        <taxon>Fungi</taxon>
        <taxon>Dikarya</taxon>
        <taxon>Basidiomycota</taxon>
        <taxon>Agaricomycotina</taxon>
        <taxon>Agaricomycetes</taxon>
        <taxon>Agaricomycetidae</taxon>
        <taxon>Agaricales</taxon>
        <taxon>Marasmiineae</taxon>
        <taxon>Mycenaceae</taxon>
        <taxon>Roridomyces</taxon>
    </lineage>
</organism>
<feature type="compositionally biased region" description="Low complexity" evidence="1">
    <location>
        <begin position="490"/>
        <end position="505"/>
    </location>
</feature>
<protein>
    <submittedName>
        <fullName evidence="3">Uncharacterized protein</fullName>
    </submittedName>
</protein>
<evidence type="ECO:0000313" key="4">
    <source>
        <dbReference type="Proteomes" id="UP001221142"/>
    </source>
</evidence>
<sequence length="586" mass="60818">MGIEHIKISKAGAPFRHAPARRAASPAPDPSCATGAFYTAPAQGASYDSLTPLNISWQPSLNCLTPSPSHVDIYLDAPGATAPRMHLWSGVPYSQGSYSAQIMPRWWNSSTSQTLQVTIVAAGTPSFLASLPAGPIITATYQAPTDGTTPAAADTSIGSTDSGTTVVSGALSGVSSHTLSPGKKAAAVILPLLFVILLGAAYLKITRMRGQKKRSEWSEKLDKRMSTISTDWKAITPGGAREAVRQSIATTRQSMAFNFNAGSVRTSNVEGDPVVMGEKAPVAPEDVPRTSLGSGVGVGVGARRPRTHATPPERGSRAVSFADTAHPRPSLSNSVYSRTSRAFHTASTYGDAADSELPPVPALPSPSRISAYGDAGRGITSPRQTAGPLTLTPEDIRRRMAGNNGQGQEAWRQSVDEVFGALSLMRTGSTSGQHIANGSEEDGGDYLFAPTNLTTGPASSSPFPMPMQQSAMSPDEMLRAYARTQPAAPSSDSGSSGRSSPSILSKALPLALKSRTRASTHSNIGKSPLAKVSPLSNSSHGAQVVPSLHGTGMRVLYDQGTGASASAGDAEKGKVIPAGPNARLSR</sequence>
<accession>A0AAD7FT91</accession>
<dbReference type="Proteomes" id="UP001221142">
    <property type="component" value="Unassembled WGS sequence"/>
</dbReference>
<reference evidence="3" key="1">
    <citation type="submission" date="2023-03" db="EMBL/GenBank/DDBJ databases">
        <title>Massive genome expansion in bonnet fungi (Mycena s.s.) driven by repeated elements and novel gene families across ecological guilds.</title>
        <authorList>
            <consortium name="Lawrence Berkeley National Laboratory"/>
            <person name="Harder C.B."/>
            <person name="Miyauchi S."/>
            <person name="Viragh M."/>
            <person name="Kuo A."/>
            <person name="Thoen E."/>
            <person name="Andreopoulos B."/>
            <person name="Lu D."/>
            <person name="Skrede I."/>
            <person name="Drula E."/>
            <person name="Henrissat B."/>
            <person name="Morin E."/>
            <person name="Kohler A."/>
            <person name="Barry K."/>
            <person name="LaButti K."/>
            <person name="Morin E."/>
            <person name="Salamov A."/>
            <person name="Lipzen A."/>
            <person name="Mereny Z."/>
            <person name="Hegedus B."/>
            <person name="Baldrian P."/>
            <person name="Stursova M."/>
            <person name="Weitz H."/>
            <person name="Taylor A."/>
            <person name="Grigoriev I.V."/>
            <person name="Nagy L.G."/>
            <person name="Martin F."/>
            <person name="Kauserud H."/>
        </authorList>
    </citation>
    <scope>NUCLEOTIDE SEQUENCE</scope>
    <source>
        <strain evidence="3">9284</strain>
    </source>
</reference>
<feature type="region of interest" description="Disordered" evidence="1">
    <location>
        <begin position="374"/>
        <end position="393"/>
    </location>
</feature>
<proteinExistence type="predicted"/>
<feature type="compositionally biased region" description="Low complexity" evidence="1">
    <location>
        <begin position="457"/>
        <end position="474"/>
    </location>
</feature>
<name>A0AAD7FT91_9AGAR</name>
<feature type="region of interest" description="Disordered" evidence="1">
    <location>
        <begin position="284"/>
        <end position="337"/>
    </location>
</feature>